<accession>A0A154WBY5</accession>
<dbReference type="Proteomes" id="UP000076400">
    <property type="component" value="Unassembled WGS sequence"/>
</dbReference>
<dbReference type="NCBIfam" id="TIGR01444">
    <property type="entry name" value="fkbM_fam"/>
    <property type="match status" value="1"/>
</dbReference>
<evidence type="ECO:0000313" key="2">
    <source>
        <dbReference type="EMBL" id="KZD11033.1"/>
    </source>
</evidence>
<feature type="domain" description="Methyltransferase FkbM" evidence="1">
    <location>
        <begin position="69"/>
        <end position="192"/>
    </location>
</feature>
<dbReference type="PANTHER" id="PTHR34203">
    <property type="entry name" value="METHYLTRANSFERASE, FKBM FAMILY PROTEIN"/>
    <property type="match status" value="1"/>
</dbReference>
<evidence type="ECO:0000259" key="1">
    <source>
        <dbReference type="Pfam" id="PF05050"/>
    </source>
</evidence>
<gene>
    <name evidence="2" type="ORF">AUP43_06000</name>
</gene>
<dbReference type="InterPro" id="IPR006342">
    <property type="entry name" value="FkbM_mtfrase"/>
</dbReference>
<name>A0A154WBY5_9PROT</name>
<comment type="caution">
    <text evidence="2">The sequence shown here is derived from an EMBL/GenBank/DDBJ whole genome shotgun (WGS) entry which is preliminary data.</text>
</comment>
<protein>
    <recommendedName>
        <fullName evidence="1">Methyltransferase FkbM domain-containing protein</fullName>
    </recommendedName>
</protein>
<dbReference type="EMBL" id="LPXN01000079">
    <property type="protein sequence ID" value="KZD11033.1"/>
    <property type="molecule type" value="Genomic_DNA"/>
</dbReference>
<proteinExistence type="predicted"/>
<dbReference type="SUPFAM" id="SSF53335">
    <property type="entry name" value="S-adenosyl-L-methionine-dependent methyltransferases"/>
    <property type="match status" value="1"/>
</dbReference>
<dbReference type="InterPro" id="IPR052514">
    <property type="entry name" value="SAM-dependent_MTase"/>
</dbReference>
<sequence>MSLRFWRPEVVETHGVKLWFAAPMLRKGHRRQIIRGEYESAELAVLDGTLAADDTVLELGAGLGLVSIFCAKRTGDAARVHVFEANPYLHEALKRNFALNGVTPDLHLMAAAKQGGEVTFNVDRSYTSSGLHGRPSETTEQVRVPAAGFEELVQRFRPTYLIMDIEGGEVDLLPGARMDSVRKICLEVHPDIVGDEPISRLVADLLANGFTLHFSHTRKNVVYFERTAVAAGQ</sequence>
<dbReference type="Gene3D" id="3.40.50.150">
    <property type="entry name" value="Vaccinia Virus protein VP39"/>
    <property type="match status" value="1"/>
</dbReference>
<organism evidence="2 3">
    <name type="scientific">Oceanibaculum pacificum</name>
    <dbReference type="NCBI Taxonomy" id="580166"/>
    <lineage>
        <taxon>Bacteria</taxon>
        <taxon>Pseudomonadati</taxon>
        <taxon>Pseudomonadota</taxon>
        <taxon>Alphaproteobacteria</taxon>
        <taxon>Rhodospirillales</taxon>
        <taxon>Oceanibaculaceae</taxon>
        <taxon>Oceanibaculum</taxon>
    </lineage>
</organism>
<dbReference type="AlphaFoldDB" id="A0A154WBY5"/>
<evidence type="ECO:0000313" key="3">
    <source>
        <dbReference type="Proteomes" id="UP000076400"/>
    </source>
</evidence>
<dbReference type="STRING" id="580166.AUP43_06000"/>
<keyword evidence="3" id="KW-1185">Reference proteome</keyword>
<dbReference type="Pfam" id="PF05050">
    <property type="entry name" value="Methyltransf_21"/>
    <property type="match status" value="1"/>
</dbReference>
<reference evidence="2 3" key="1">
    <citation type="submission" date="2015-12" db="EMBL/GenBank/DDBJ databases">
        <title>Genome sequence of Oceanibaculum pacificum MCCC 1A02656.</title>
        <authorList>
            <person name="Lu L."/>
            <person name="Lai Q."/>
            <person name="Shao Z."/>
            <person name="Qian P."/>
        </authorList>
    </citation>
    <scope>NUCLEOTIDE SEQUENCE [LARGE SCALE GENOMIC DNA]</scope>
    <source>
        <strain evidence="2 3">MCCC 1A02656</strain>
    </source>
</reference>
<dbReference type="InterPro" id="IPR029063">
    <property type="entry name" value="SAM-dependent_MTases_sf"/>
</dbReference>
<dbReference type="PANTHER" id="PTHR34203:SF15">
    <property type="entry name" value="SLL1173 PROTEIN"/>
    <property type="match status" value="1"/>
</dbReference>